<name>A0A6V7HE04_9HYME</name>
<dbReference type="Proteomes" id="UP000752696">
    <property type="component" value="Unassembled WGS sequence"/>
</dbReference>
<dbReference type="OrthoDB" id="10292213at2759"/>
<keyword evidence="2" id="KW-1185">Reference proteome</keyword>
<protein>
    <submittedName>
        <fullName evidence="1">Uncharacterized protein</fullName>
    </submittedName>
</protein>
<dbReference type="EMBL" id="CAJDYZ010010600">
    <property type="protein sequence ID" value="CAD1478212.1"/>
    <property type="molecule type" value="Genomic_DNA"/>
</dbReference>
<evidence type="ECO:0000313" key="1">
    <source>
        <dbReference type="EMBL" id="CAD1478212.1"/>
    </source>
</evidence>
<sequence>MPPFCAVRINILAFRKHRERLLSLLPILCVSARVPYRQRNAWIYSKGVGESGEPRTYPGPHQLSLNDMIIARVDDYCGDRPLPGYPAKPAVS</sequence>
<dbReference type="AlphaFoldDB" id="A0A6V7HE04"/>
<gene>
    <name evidence="1" type="ORF">MHI_LOCUS783808</name>
</gene>
<reference evidence="1" key="1">
    <citation type="submission" date="2020-07" db="EMBL/GenBank/DDBJ databases">
        <authorList>
            <person name="Nazaruddin N."/>
        </authorList>
    </citation>
    <scope>NUCLEOTIDE SEQUENCE</scope>
</reference>
<accession>A0A6V7HE04</accession>
<proteinExistence type="predicted"/>
<comment type="caution">
    <text evidence="1">The sequence shown here is derived from an EMBL/GenBank/DDBJ whole genome shotgun (WGS) entry which is preliminary data.</text>
</comment>
<organism evidence="1 2">
    <name type="scientific">Heterotrigona itama</name>
    <dbReference type="NCBI Taxonomy" id="395501"/>
    <lineage>
        <taxon>Eukaryota</taxon>
        <taxon>Metazoa</taxon>
        <taxon>Ecdysozoa</taxon>
        <taxon>Arthropoda</taxon>
        <taxon>Hexapoda</taxon>
        <taxon>Insecta</taxon>
        <taxon>Pterygota</taxon>
        <taxon>Neoptera</taxon>
        <taxon>Endopterygota</taxon>
        <taxon>Hymenoptera</taxon>
        <taxon>Apocrita</taxon>
        <taxon>Aculeata</taxon>
        <taxon>Apoidea</taxon>
        <taxon>Anthophila</taxon>
        <taxon>Apidae</taxon>
        <taxon>Heterotrigona</taxon>
    </lineage>
</organism>
<evidence type="ECO:0000313" key="2">
    <source>
        <dbReference type="Proteomes" id="UP000752696"/>
    </source>
</evidence>